<feature type="region of interest" description="Disordered" evidence="1">
    <location>
        <begin position="105"/>
        <end position="131"/>
    </location>
</feature>
<proteinExistence type="predicted"/>
<evidence type="ECO:0000313" key="2">
    <source>
        <dbReference type="EMBL" id="GAT49414.1"/>
    </source>
</evidence>
<accession>A0ABQ0LE47</accession>
<dbReference type="Proteomes" id="UP000815677">
    <property type="component" value="Unassembled WGS sequence"/>
</dbReference>
<feature type="region of interest" description="Disordered" evidence="1">
    <location>
        <begin position="42"/>
        <end position="83"/>
    </location>
</feature>
<dbReference type="EMBL" id="DF845479">
    <property type="protein sequence ID" value="GAT49414.1"/>
    <property type="molecule type" value="Genomic_DNA"/>
</dbReference>
<feature type="region of interest" description="Disordered" evidence="1">
    <location>
        <begin position="253"/>
        <end position="272"/>
    </location>
</feature>
<feature type="compositionally biased region" description="Pro residues" evidence="1">
    <location>
        <begin position="1"/>
        <end position="13"/>
    </location>
</feature>
<evidence type="ECO:0000256" key="1">
    <source>
        <dbReference type="SAM" id="MobiDB-lite"/>
    </source>
</evidence>
<protein>
    <submittedName>
        <fullName evidence="2">Uncharacterized protein</fullName>
    </submittedName>
</protein>
<evidence type="ECO:0000313" key="3">
    <source>
        <dbReference type="Proteomes" id="UP000815677"/>
    </source>
</evidence>
<name>A0ABQ0LE47_MYCCL</name>
<gene>
    <name evidence="2" type="ORF">MCHLO_06728</name>
</gene>
<sequence>MAPTPTLPPPPPESQATDSPHLSPHDGLLEQVALASVAGFGATSPTKEYHPLDAAPASSTEHPQEAILHQPELTSANPTQAKTGLVAAHPNDAGVFSRLVALATSNAHSEAADDTRGQGFAQSQQSQSAETVVAAPPVLDESSPKKHNVLDHLGLGLDHHGDDSATAAPHPNSPRVPVSPIASPPSPTQVRHNVLDELGLGLDHHDHGGGTDVPILPEPRSLLNRVAFDHAGHPSAKHGVLEELRKDGLVSAKRPPRDGVLAEVLREEENAS</sequence>
<organism evidence="2 3">
    <name type="scientific">Mycena chlorophos</name>
    <name type="common">Agaric fungus</name>
    <name type="synonym">Agaricus chlorophos</name>
    <dbReference type="NCBI Taxonomy" id="658473"/>
    <lineage>
        <taxon>Eukaryota</taxon>
        <taxon>Fungi</taxon>
        <taxon>Dikarya</taxon>
        <taxon>Basidiomycota</taxon>
        <taxon>Agaricomycotina</taxon>
        <taxon>Agaricomycetes</taxon>
        <taxon>Agaricomycetidae</taxon>
        <taxon>Agaricales</taxon>
        <taxon>Marasmiineae</taxon>
        <taxon>Mycenaceae</taxon>
        <taxon>Mycena</taxon>
    </lineage>
</organism>
<feature type="region of interest" description="Disordered" evidence="1">
    <location>
        <begin position="1"/>
        <end position="26"/>
    </location>
</feature>
<reference evidence="2" key="1">
    <citation type="submission" date="2014-09" db="EMBL/GenBank/DDBJ databases">
        <title>Genome sequence of the luminous mushroom Mycena chlorophos for searching fungal bioluminescence genes.</title>
        <authorList>
            <person name="Tanaka Y."/>
            <person name="Kasuga D."/>
            <person name="Oba Y."/>
            <person name="Hase S."/>
            <person name="Sato K."/>
            <person name="Oba Y."/>
            <person name="Sakakibara Y."/>
        </authorList>
    </citation>
    <scope>NUCLEOTIDE SEQUENCE</scope>
</reference>
<keyword evidence="3" id="KW-1185">Reference proteome</keyword>
<feature type="region of interest" description="Disordered" evidence="1">
    <location>
        <begin position="156"/>
        <end position="188"/>
    </location>
</feature>
<feature type="compositionally biased region" description="Polar residues" evidence="1">
    <location>
        <begin position="72"/>
        <end position="82"/>
    </location>
</feature>